<dbReference type="AlphaFoldDB" id="A0AAU9W4Y4"/>
<evidence type="ECO:0000256" key="10">
    <source>
        <dbReference type="ARBA" id="ARBA00029433"/>
    </source>
</evidence>
<evidence type="ECO:0000256" key="11">
    <source>
        <dbReference type="ARBA" id="ARBA00031340"/>
    </source>
</evidence>
<dbReference type="Pfam" id="PF20662">
    <property type="entry name" value="COG4_C"/>
    <property type="match status" value="1"/>
</dbReference>
<comment type="subcellular location">
    <subcellularLocation>
        <location evidence="10">Endomembrane system</location>
        <topology evidence="10">Peripheral membrane protein</topology>
        <orientation evidence="10">Cytoplasmic side</orientation>
    </subcellularLocation>
    <subcellularLocation>
        <location evidence="2">Golgi apparatus membrane</location>
        <topology evidence="2">Peripheral membrane protein</topology>
    </subcellularLocation>
</comment>
<feature type="region of interest" description="Disordered" evidence="12">
    <location>
        <begin position="499"/>
        <end position="521"/>
    </location>
</feature>
<evidence type="ECO:0000256" key="12">
    <source>
        <dbReference type="SAM" id="MobiDB-lite"/>
    </source>
</evidence>
<evidence type="ECO:0000256" key="6">
    <source>
        <dbReference type="ARBA" id="ARBA00022448"/>
    </source>
</evidence>
<dbReference type="Gene3D" id="1.10.287.1060">
    <property type="entry name" value="ESAT-6-like"/>
    <property type="match status" value="1"/>
</dbReference>
<name>A0AAU9W4Y4_9CNID</name>
<organism evidence="14 15">
    <name type="scientific">Pocillopora meandrina</name>
    <dbReference type="NCBI Taxonomy" id="46732"/>
    <lineage>
        <taxon>Eukaryota</taxon>
        <taxon>Metazoa</taxon>
        <taxon>Cnidaria</taxon>
        <taxon>Anthozoa</taxon>
        <taxon>Hexacorallia</taxon>
        <taxon>Scleractinia</taxon>
        <taxon>Astrocoeniina</taxon>
        <taxon>Pocilloporidae</taxon>
        <taxon>Pocillopora</taxon>
    </lineage>
</organism>
<dbReference type="SMART" id="SM00762">
    <property type="entry name" value="Cog4"/>
    <property type="match status" value="1"/>
</dbReference>
<comment type="caution">
    <text evidence="14">The sequence shown here is derived from an EMBL/GenBank/DDBJ whole genome shotgun (WGS) entry which is preliminary data.</text>
</comment>
<dbReference type="PANTHER" id="PTHR24016:SF0">
    <property type="entry name" value="CONSERVED OLIGOMERIC GOLGI COMPLEX SUBUNIT 4"/>
    <property type="match status" value="1"/>
</dbReference>
<comment type="subunit">
    <text evidence="4">Component of the conserved oligomeric Golgi complex which is composed of eight different subunits and is required for normal Golgi morphology and localization.</text>
</comment>
<evidence type="ECO:0000256" key="1">
    <source>
        <dbReference type="ARBA" id="ARBA00003627"/>
    </source>
</evidence>
<evidence type="ECO:0000256" key="7">
    <source>
        <dbReference type="ARBA" id="ARBA00022927"/>
    </source>
</evidence>
<dbReference type="GO" id="GO:0000139">
    <property type="term" value="C:Golgi membrane"/>
    <property type="evidence" value="ECO:0007669"/>
    <property type="project" value="UniProtKB-SubCell"/>
</dbReference>
<dbReference type="InterPro" id="IPR013167">
    <property type="entry name" value="COG4_M"/>
</dbReference>
<dbReference type="PANTHER" id="PTHR24016">
    <property type="entry name" value="CONSERVED OLIGOMERIC GOLGI COMPLEX SUBUNIT 4"/>
    <property type="match status" value="1"/>
</dbReference>
<sequence length="773" mass="87169">MAAHELDVYSLTDIAEIQKAYAQIHLHEQKLNNELDAILENQPRLDTKLNTLQNVIPNLQLVMRDAQHLHTMISNTSDLAEKVSSKVRLLDLVKNRVQETIKRVDDILDLKACVDGVQTALNTEHFEQAAAHIHRYLNLDEQVLRDLAEDSKEGSDLAGAFVLLHEAETKLKRIVNDKFEAAIQNGDRGSVERFFKIFPLLGQHQVGLEKYARYLCTQIAAQCQKNLDNAVAVKDSDRHVNVVFANTLTLLFENIARMVEEHQPFVETYYGPGKMFILLQAMQAECDKQVNQVVDQFMKKRQFTEKFKSVQGSQTFRGSSGSLDRYDPRELDVVLREVVVMNARAEMYLQFLEKRIADDMANVPEEEKTEELLGIQDKVIANCELNRRMQELIGNYIYMEEYFMRETVMKAVKMDITEGGDDEAVTSSMVDDVFFIVQKAVRRALSSSSVDGTCAMLNHACALLSSDYRDVLTARLKAGFPSGSLDLSGMLLKKKGKLQLERGQKDSTTAEKASGNANAGRPSYFAKQEIGARSVTLNNLEVSSNNIQKLKKDLEIECDRNLAFGDAAKLKLEASSCLSDLMNTSNIFKDLLQGGLYQLCSTAVIPRLKPLIDGFNSTSHNISEEEFAFYEVNDPFVQNFITSLDSILTSFKVPLTSSNYDSLVSMAATEITTQLETSVMKASFNRLGGLQFDKELRSLVGYLTAVTQWTIRDKFARLTQIATVLNLEKVGEIMDYWGPNSGPMTWRLTPTEVRQVLSLRVDFRSEDINRLKL</sequence>
<keyword evidence="15" id="KW-1185">Reference proteome</keyword>
<evidence type="ECO:0000313" key="14">
    <source>
        <dbReference type="EMBL" id="CAH3042416.1"/>
    </source>
</evidence>
<evidence type="ECO:0000256" key="2">
    <source>
        <dbReference type="ARBA" id="ARBA00004395"/>
    </source>
</evidence>
<keyword evidence="9" id="KW-0472">Membrane</keyword>
<dbReference type="Pfam" id="PF08318">
    <property type="entry name" value="COG4_m"/>
    <property type="match status" value="1"/>
</dbReference>
<dbReference type="GO" id="GO:0015031">
    <property type="term" value="P:protein transport"/>
    <property type="evidence" value="ECO:0007669"/>
    <property type="project" value="UniProtKB-KW"/>
</dbReference>
<evidence type="ECO:0000256" key="9">
    <source>
        <dbReference type="ARBA" id="ARBA00023136"/>
    </source>
</evidence>
<dbReference type="GO" id="GO:0017119">
    <property type="term" value="C:Golgi transport complex"/>
    <property type="evidence" value="ECO:0007669"/>
    <property type="project" value="TreeGrafter"/>
</dbReference>
<keyword evidence="6" id="KW-0813">Transport</keyword>
<evidence type="ECO:0000256" key="3">
    <source>
        <dbReference type="ARBA" id="ARBA00009215"/>
    </source>
</evidence>
<dbReference type="FunFam" id="1.20.58.1970:FF:000002">
    <property type="entry name" value="Oligomeric Golgi complex subunit"/>
    <property type="match status" value="1"/>
</dbReference>
<proteinExistence type="inferred from homology"/>
<evidence type="ECO:0000313" key="15">
    <source>
        <dbReference type="Proteomes" id="UP001159428"/>
    </source>
</evidence>
<evidence type="ECO:0000256" key="5">
    <source>
        <dbReference type="ARBA" id="ARBA00020975"/>
    </source>
</evidence>
<dbReference type="Pfam" id="PF20663">
    <property type="entry name" value="COG4_N"/>
    <property type="match status" value="1"/>
</dbReference>
<feature type="domain" description="COG4 transport protein middle alpha-helical bundle" evidence="13">
    <location>
        <begin position="164"/>
        <end position="477"/>
    </location>
</feature>
<gene>
    <name evidence="14" type="ORF">PMEA_00028811</name>
</gene>
<comment type="similarity">
    <text evidence="3">Belongs to the COG4 family.</text>
</comment>
<dbReference type="InterPro" id="IPR048684">
    <property type="entry name" value="COG4_C"/>
</dbReference>
<protein>
    <recommendedName>
        <fullName evidence="5">Conserved oligomeric Golgi complex subunit 4</fullName>
    </recommendedName>
    <alternativeName>
        <fullName evidence="11">Component of oligomeric Golgi complex 4</fullName>
    </alternativeName>
</protein>
<feature type="compositionally biased region" description="Basic and acidic residues" evidence="12">
    <location>
        <begin position="499"/>
        <end position="509"/>
    </location>
</feature>
<dbReference type="EMBL" id="CALNXJ010000006">
    <property type="protein sequence ID" value="CAH3042416.1"/>
    <property type="molecule type" value="Genomic_DNA"/>
</dbReference>
<dbReference type="InterPro" id="IPR048680">
    <property type="entry name" value="COG4_N"/>
</dbReference>
<evidence type="ECO:0000256" key="4">
    <source>
        <dbReference type="ARBA" id="ARBA00011166"/>
    </source>
</evidence>
<keyword evidence="8" id="KW-0333">Golgi apparatus</keyword>
<keyword evidence="7" id="KW-0653">Protein transport</keyword>
<dbReference type="Gene3D" id="1.20.58.1970">
    <property type="match status" value="1"/>
</dbReference>
<reference evidence="14 15" key="1">
    <citation type="submission" date="2022-05" db="EMBL/GenBank/DDBJ databases">
        <authorList>
            <consortium name="Genoscope - CEA"/>
            <person name="William W."/>
        </authorList>
    </citation>
    <scope>NUCLEOTIDE SEQUENCE [LARGE SCALE GENOMIC DNA]</scope>
</reference>
<evidence type="ECO:0000256" key="8">
    <source>
        <dbReference type="ARBA" id="ARBA00023034"/>
    </source>
</evidence>
<dbReference type="GO" id="GO:0007030">
    <property type="term" value="P:Golgi organization"/>
    <property type="evidence" value="ECO:0007669"/>
    <property type="project" value="TreeGrafter"/>
</dbReference>
<evidence type="ECO:0000259" key="13">
    <source>
        <dbReference type="SMART" id="SM00762"/>
    </source>
</evidence>
<dbReference type="Proteomes" id="UP001159428">
    <property type="component" value="Unassembled WGS sequence"/>
</dbReference>
<accession>A0AAU9W4Y4</accession>
<dbReference type="InterPro" id="IPR048682">
    <property type="entry name" value="COG4"/>
</dbReference>
<comment type="function">
    <text evidence="1">Required for normal Golgi function.</text>
</comment>
<dbReference type="GO" id="GO:0006890">
    <property type="term" value="P:retrograde vesicle-mediated transport, Golgi to endoplasmic reticulum"/>
    <property type="evidence" value="ECO:0007669"/>
    <property type="project" value="TreeGrafter"/>
</dbReference>